<feature type="compositionally biased region" description="Basic and acidic residues" evidence="1">
    <location>
        <begin position="1"/>
        <end position="28"/>
    </location>
</feature>
<dbReference type="AlphaFoldDB" id="A0A5D2HKY9"/>
<protein>
    <submittedName>
        <fullName evidence="2">Uncharacterized protein</fullName>
    </submittedName>
</protein>
<dbReference type="Proteomes" id="UP000323506">
    <property type="component" value="Chromosome A01"/>
</dbReference>
<dbReference type="EMBL" id="CM017688">
    <property type="protein sequence ID" value="TYH30016.1"/>
    <property type="molecule type" value="Genomic_DNA"/>
</dbReference>
<reference evidence="2 3" key="1">
    <citation type="submission" date="2019-06" db="EMBL/GenBank/DDBJ databases">
        <title>WGS assembly of Gossypium darwinii.</title>
        <authorList>
            <person name="Chen Z.J."/>
            <person name="Sreedasyam A."/>
            <person name="Ando A."/>
            <person name="Song Q."/>
            <person name="De L."/>
            <person name="Hulse-Kemp A."/>
            <person name="Ding M."/>
            <person name="Ye W."/>
            <person name="Kirkbride R."/>
            <person name="Jenkins J."/>
            <person name="Plott C."/>
            <person name="Lovell J."/>
            <person name="Lin Y.-M."/>
            <person name="Vaughn R."/>
            <person name="Liu B."/>
            <person name="Li W."/>
            <person name="Simpson S."/>
            <person name="Scheffler B."/>
            <person name="Saski C."/>
            <person name="Grover C."/>
            <person name="Hu G."/>
            <person name="Conover J."/>
            <person name="Carlson J."/>
            <person name="Shu S."/>
            <person name="Boston L."/>
            <person name="Williams M."/>
            <person name="Peterson D."/>
            <person name="Mcgee K."/>
            <person name="Jones D."/>
            <person name="Wendel J."/>
            <person name="Stelly D."/>
            <person name="Grimwood J."/>
            <person name="Schmutz J."/>
        </authorList>
    </citation>
    <scope>NUCLEOTIDE SEQUENCE [LARGE SCALE GENOMIC DNA]</scope>
    <source>
        <strain evidence="2">1808015.09</strain>
    </source>
</reference>
<proteinExistence type="predicted"/>
<gene>
    <name evidence="2" type="ORF">ES288_A01G060000v1</name>
</gene>
<accession>A0A5D2HKY9</accession>
<sequence length="42" mass="4998">MAYLRRLGEGQRREASILVQQDKEEPNLGRRTSRRGTWGIRR</sequence>
<name>A0A5D2HKY9_GOSDA</name>
<evidence type="ECO:0000256" key="1">
    <source>
        <dbReference type="SAM" id="MobiDB-lite"/>
    </source>
</evidence>
<organism evidence="2 3">
    <name type="scientific">Gossypium darwinii</name>
    <name type="common">Darwin's cotton</name>
    <name type="synonym">Gossypium barbadense var. darwinii</name>
    <dbReference type="NCBI Taxonomy" id="34276"/>
    <lineage>
        <taxon>Eukaryota</taxon>
        <taxon>Viridiplantae</taxon>
        <taxon>Streptophyta</taxon>
        <taxon>Embryophyta</taxon>
        <taxon>Tracheophyta</taxon>
        <taxon>Spermatophyta</taxon>
        <taxon>Magnoliopsida</taxon>
        <taxon>eudicotyledons</taxon>
        <taxon>Gunneridae</taxon>
        <taxon>Pentapetalae</taxon>
        <taxon>rosids</taxon>
        <taxon>malvids</taxon>
        <taxon>Malvales</taxon>
        <taxon>Malvaceae</taxon>
        <taxon>Malvoideae</taxon>
        <taxon>Gossypium</taxon>
    </lineage>
</organism>
<feature type="region of interest" description="Disordered" evidence="1">
    <location>
        <begin position="1"/>
        <end position="42"/>
    </location>
</feature>
<evidence type="ECO:0000313" key="3">
    <source>
        <dbReference type="Proteomes" id="UP000323506"/>
    </source>
</evidence>
<keyword evidence="3" id="KW-1185">Reference proteome</keyword>
<evidence type="ECO:0000313" key="2">
    <source>
        <dbReference type="EMBL" id="TYH30016.1"/>
    </source>
</evidence>